<evidence type="ECO:0000256" key="1">
    <source>
        <dbReference type="ARBA" id="ARBA00022723"/>
    </source>
</evidence>
<sequence length="444" mass="48985">MPAHELQQQQQQHHAAYPPPQPYLNGNRIKTESGPDRGVSPHPSDPRYPQHAHLQYPAMSGASYAGEMRYPSPSAGQMGVPAPILNGYNTTPQPEHTYQQQSAQHQQVQQQNAQQQQVARAPENVGPPKAFACSTCGKGFARRSDLARHERIHSGIRPHVCDFPNCGKQFIQRSALTVHQRVHTGEKPHMCERCGKPFSDSSSLARHRRIHSGKRPYKCPYADCQKTFTRRTTLTRHQSHHTGSLEEAAAATAAALASRASVVSRSTRSEADDFSESNHSPMPTPSPNERPLSMSPAAQLALHRTGSDMGYGIPIPGHLRGDMQPSPRQSPSLTSQPYMSAVPNAQRPPMTSHPTSYGPPPVLEPPTQTHSGQSTSNNGSPHMGAMGWQSPTHQQMQAANAEPYYPEPQYAGPQQNLYYTNSNIQRPQSTEPDQYNRQWAQQSV</sequence>
<keyword evidence="1" id="KW-0479">Metal-binding</keyword>
<feature type="region of interest" description="Disordered" evidence="6">
    <location>
        <begin position="261"/>
        <end position="444"/>
    </location>
</feature>
<dbReference type="FunFam" id="3.30.160.60:FF:000925">
    <property type="entry name" value="Zinc finger protein 668"/>
    <property type="match status" value="1"/>
</dbReference>
<reference evidence="8" key="1">
    <citation type="journal article" date="2020" name="Stud. Mycol.">
        <title>101 Dothideomycetes genomes: a test case for predicting lifestyles and emergence of pathogens.</title>
        <authorList>
            <person name="Haridas S."/>
            <person name="Albert R."/>
            <person name="Binder M."/>
            <person name="Bloem J."/>
            <person name="Labutti K."/>
            <person name="Salamov A."/>
            <person name="Andreopoulos B."/>
            <person name="Baker S."/>
            <person name="Barry K."/>
            <person name="Bills G."/>
            <person name="Bluhm B."/>
            <person name="Cannon C."/>
            <person name="Castanera R."/>
            <person name="Culley D."/>
            <person name="Daum C."/>
            <person name="Ezra D."/>
            <person name="Gonzalez J."/>
            <person name="Henrissat B."/>
            <person name="Kuo A."/>
            <person name="Liang C."/>
            <person name="Lipzen A."/>
            <person name="Lutzoni F."/>
            <person name="Magnuson J."/>
            <person name="Mondo S."/>
            <person name="Nolan M."/>
            <person name="Ohm R."/>
            <person name="Pangilinan J."/>
            <person name="Park H.-J."/>
            <person name="Ramirez L."/>
            <person name="Alfaro M."/>
            <person name="Sun H."/>
            <person name="Tritt A."/>
            <person name="Yoshinaga Y."/>
            <person name="Zwiers L.-H."/>
            <person name="Turgeon B."/>
            <person name="Goodwin S."/>
            <person name="Spatafora J."/>
            <person name="Crous P."/>
            <person name="Grigoriev I."/>
        </authorList>
    </citation>
    <scope>NUCLEOTIDE SEQUENCE</scope>
    <source>
        <strain evidence="8">CBS 262.69</strain>
    </source>
</reference>
<feature type="domain" description="C2H2-type" evidence="7">
    <location>
        <begin position="189"/>
        <end position="216"/>
    </location>
</feature>
<dbReference type="FunFam" id="3.30.160.60:FF:000125">
    <property type="entry name" value="Putative zinc finger protein 143"/>
    <property type="match status" value="1"/>
</dbReference>
<feature type="compositionally biased region" description="Polar residues" evidence="6">
    <location>
        <begin position="412"/>
        <end position="444"/>
    </location>
</feature>
<evidence type="ECO:0000256" key="6">
    <source>
        <dbReference type="SAM" id="MobiDB-lite"/>
    </source>
</evidence>
<dbReference type="PROSITE" id="PS00028">
    <property type="entry name" value="ZINC_FINGER_C2H2_1"/>
    <property type="match status" value="4"/>
</dbReference>
<dbReference type="EMBL" id="ML996694">
    <property type="protein sequence ID" value="KAF2401034.1"/>
    <property type="molecule type" value="Genomic_DNA"/>
</dbReference>
<dbReference type="GO" id="GO:0000981">
    <property type="term" value="F:DNA-binding transcription factor activity, RNA polymerase II-specific"/>
    <property type="evidence" value="ECO:0007669"/>
    <property type="project" value="UniProtKB-ARBA"/>
</dbReference>
<feature type="domain" description="C2H2-type" evidence="7">
    <location>
        <begin position="159"/>
        <end position="188"/>
    </location>
</feature>
<dbReference type="PANTHER" id="PTHR14003:SF20">
    <property type="entry name" value="FINGER DOMAIN PROTEIN, PUTATIVE (AFU_ORTHOLOGUE AFUA_4G10380)-RELATED"/>
    <property type="match status" value="1"/>
</dbReference>
<dbReference type="FunFam" id="3.30.160.60:FF:002343">
    <property type="entry name" value="Zinc finger protein 33A"/>
    <property type="match status" value="1"/>
</dbReference>
<organism evidence="8 9">
    <name type="scientific">Trichodelitschia bisporula</name>
    <dbReference type="NCBI Taxonomy" id="703511"/>
    <lineage>
        <taxon>Eukaryota</taxon>
        <taxon>Fungi</taxon>
        <taxon>Dikarya</taxon>
        <taxon>Ascomycota</taxon>
        <taxon>Pezizomycotina</taxon>
        <taxon>Dothideomycetes</taxon>
        <taxon>Dothideomycetes incertae sedis</taxon>
        <taxon>Phaeotrichales</taxon>
        <taxon>Phaeotrichaceae</taxon>
        <taxon>Trichodelitschia</taxon>
    </lineage>
</organism>
<evidence type="ECO:0000256" key="4">
    <source>
        <dbReference type="ARBA" id="ARBA00022833"/>
    </source>
</evidence>
<keyword evidence="2" id="KW-0677">Repeat</keyword>
<dbReference type="Gene3D" id="3.30.160.60">
    <property type="entry name" value="Classic Zinc Finger"/>
    <property type="match status" value="4"/>
</dbReference>
<feature type="compositionally biased region" description="Polar residues" evidence="6">
    <location>
        <begin position="326"/>
        <end position="338"/>
    </location>
</feature>
<name>A0A6G1HYL9_9PEZI</name>
<dbReference type="AlphaFoldDB" id="A0A6G1HYL9"/>
<feature type="region of interest" description="Disordered" evidence="6">
    <location>
        <begin position="1"/>
        <end position="51"/>
    </location>
</feature>
<dbReference type="Proteomes" id="UP000799640">
    <property type="component" value="Unassembled WGS sequence"/>
</dbReference>
<dbReference type="InterPro" id="IPR013087">
    <property type="entry name" value="Znf_C2H2_type"/>
</dbReference>
<keyword evidence="4" id="KW-0862">Zinc</keyword>
<dbReference type="GO" id="GO:0000785">
    <property type="term" value="C:chromatin"/>
    <property type="evidence" value="ECO:0007669"/>
    <property type="project" value="TreeGrafter"/>
</dbReference>
<evidence type="ECO:0000256" key="2">
    <source>
        <dbReference type="ARBA" id="ARBA00022737"/>
    </source>
</evidence>
<dbReference type="SMART" id="SM00355">
    <property type="entry name" value="ZnF_C2H2"/>
    <property type="match status" value="4"/>
</dbReference>
<evidence type="ECO:0000256" key="5">
    <source>
        <dbReference type="PROSITE-ProRule" id="PRU00042"/>
    </source>
</evidence>
<dbReference type="PANTHER" id="PTHR14003">
    <property type="entry name" value="TRANSCRIPTIONAL REPRESSOR PROTEIN YY"/>
    <property type="match status" value="1"/>
</dbReference>
<evidence type="ECO:0000313" key="8">
    <source>
        <dbReference type="EMBL" id="KAF2401034.1"/>
    </source>
</evidence>
<protein>
    <recommendedName>
        <fullName evidence="7">C2H2-type domain-containing protein</fullName>
    </recommendedName>
</protein>
<gene>
    <name evidence="8" type="ORF">EJ06DRAFT_476176</name>
</gene>
<evidence type="ECO:0000259" key="7">
    <source>
        <dbReference type="PROSITE" id="PS50157"/>
    </source>
</evidence>
<dbReference type="GO" id="GO:0005667">
    <property type="term" value="C:transcription regulator complex"/>
    <property type="evidence" value="ECO:0007669"/>
    <property type="project" value="TreeGrafter"/>
</dbReference>
<dbReference type="GO" id="GO:0000978">
    <property type="term" value="F:RNA polymerase II cis-regulatory region sequence-specific DNA binding"/>
    <property type="evidence" value="ECO:0007669"/>
    <property type="project" value="TreeGrafter"/>
</dbReference>
<dbReference type="SUPFAM" id="SSF57667">
    <property type="entry name" value="beta-beta-alpha zinc fingers"/>
    <property type="match status" value="2"/>
</dbReference>
<feature type="domain" description="C2H2-type" evidence="7">
    <location>
        <begin position="131"/>
        <end position="158"/>
    </location>
</feature>
<feature type="compositionally biased region" description="Polar residues" evidence="6">
    <location>
        <begin position="389"/>
        <end position="398"/>
    </location>
</feature>
<dbReference type="InterPro" id="IPR036236">
    <property type="entry name" value="Znf_C2H2_sf"/>
</dbReference>
<keyword evidence="9" id="KW-1185">Reference proteome</keyword>
<feature type="domain" description="C2H2-type" evidence="7">
    <location>
        <begin position="217"/>
        <end position="246"/>
    </location>
</feature>
<dbReference type="OrthoDB" id="3437960at2759"/>
<feature type="region of interest" description="Disordered" evidence="6">
    <location>
        <begin position="75"/>
        <end position="116"/>
    </location>
</feature>
<keyword evidence="3 5" id="KW-0863">Zinc-finger</keyword>
<feature type="compositionally biased region" description="Polar residues" evidence="6">
    <location>
        <begin position="87"/>
        <end position="98"/>
    </location>
</feature>
<proteinExistence type="predicted"/>
<dbReference type="GO" id="GO:0008270">
    <property type="term" value="F:zinc ion binding"/>
    <property type="evidence" value="ECO:0007669"/>
    <property type="project" value="UniProtKB-KW"/>
</dbReference>
<evidence type="ECO:0000313" key="9">
    <source>
        <dbReference type="Proteomes" id="UP000799640"/>
    </source>
</evidence>
<dbReference type="PROSITE" id="PS50157">
    <property type="entry name" value="ZINC_FINGER_C2H2_2"/>
    <property type="match status" value="4"/>
</dbReference>
<evidence type="ECO:0000256" key="3">
    <source>
        <dbReference type="ARBA" id="ARBA00022771"/>
    </source>
</evidence>
<feature type="compositionally biased region" description="Polar residues" evidence="6">
    <location>
        <begin position="366"/>
        <end position="380"/>
    </location>
</feature>
<accession>A0A6G1HYL9</accession>
<feature type="compositionally biased region" description="Low complexity" evidence="6">
    <location>
        <begin position="99"/>
        <end position="116"/>
    </location>
</feature>
<dbReference type="Pfam" id="PF00096">
    <property type="entry name" value="zf-C2H2"/>
    <property type="match status" value="4"/>
</dbReference>
<feature type="compositionally biased region" description="Low complexity" evidence="6">
    <location>
        <begin position="7"/>
        <end position="16"/>
    </location>
</feature>